<accession>A0A8J2WKX6</accession>
<protein>
    <recommendedName>
        <fullName evidence="4">PNPLA domain-containing protein</fullName>
    </recommendedName>
</protein>
<dbReference type="AlphaFoldDB" id="A0A8J2WKX6"/>
<name>A0A8J2WKX6_9STRA</name>
<reference evidence="2" key="1">
    <citation type="submission" date="2021-11" db="EMBL/GenBank/DDBJ databases">
        <authorList>
            <consortium name="Genoscope - CEA"/>
            <person name="William W."/>
        </authorList>
    </citation>
    <scope>NUCLEOTIDE SEQUENCE</scope>
</reference>
<organism evidence="2 3">
    <name type="scientific">Pelagomonas calceolata</name>
    <dbReference type="NCBI Taxonomy" id="35677"/>
    <lineage>
        <taxon>Eukaryota</taxon>
        <taxon>Sar</taxon>
        <taxon>Stramenopiles</taxon>
        <taxon>Ochrophyta</taxon>
        <taxon>Pelagophyceae</taxon>
        <taxon>Pelagomonadales</taxon>
        <taxon>Pelagomonadaceae</taxon>
        <taxon>Pelagomonas</taxon>
    </lineage>
</organism>
<evidence type="ECO:0000256" key="1">
    <source>
        <dbReference type="SAM" id="SignalP"/>
    </source>
</evidence>
<keyword evidence="1" id="KW-0732">Signal</keyword>
<keyword evidence="3" id="KW-1185">Reference proteome</keyword>
<evidence type="ECO:0000313" key="3">
    <source>
        <dbReference type="Proteomes" id="UP000789595"/>
    </source>
</evidence>
<comment type="caution">
    <text evidence="2">The sequence shown here is derived from an EMBL/GenBank/DDBJ whole genome shotgun (WGS) entry which is preliminary data.</text>
</comment>
<feature type="chain" id="PRO_5035310120" description="PNPLA domain-containing protein" evidence="1">
    <location>
        <begin position="18"/>
        <end position="584"/>
    </location>
</feature>
<proteinExistence type="predicted"/>
<gene>
    <name evidence="2" type="ORF">PECAL_3P21770</name>
</gene>
<dbReference type="EMBL" id="CAKKNE010000003">
    <property type="protein sequence ID" value="CAH0372195.1"/>
    <property type="molecule type" value="Genomic_DNA"/>
</dbReference>
<evidence type="ECO:0008006" key="4">
    <source>
        <dbReference type="Google" id="ProtNLM"/>
    </source>
</evidence>
<evidence type="ECO:0000313" key="2">
    <source>
        <dbReference type="EMBL" id="CAH0372195.1"/>
    </source>
</evidence>
<sequence>MKLKLAVLAAALAGAHAFGEYKDEQKPLAVTIHGAGFRSVLEGAAVARALGDRLREVTHLGGASGGSWFGALMLYSPDFYSAVIDPDKPIEDVVAEWGAQYGQTMIDASAGFNPADPGLSGPPAWATEQPKGFELPIGPGGADICAGFNAGYNQLTAGFLTAPPLALQFPPWNWLSFINALLKDSIDGFSTLRTTNAPTTGLAAALVVHAALGPDAYLTPPTSSANAAFRTYDYDGTAPPYNLVIPVAHSVPAGGGGDWVVNAKISSLAVDGSALLTPNPTLLELLAGASAFLGNAGGPTWLQTTLAFTGQLPFLAPPDGPVLDPTPGKPGYPAYELASACKPFGLQVAASPLLKDGYTFPPDGPQTPADLAKVSENARYRLADGGFLENTGAAPAIAAMQKDCAEGKLDCSGPLKIIIVDQLDQTEGSFRLFDFENQPPANEYYQYPYAFDATVASQQIFAEAPPEPSAFQSYKMNTYPFAYFQGPIGIGFELPGFPPFTRSAESTYWHGRATTVTNDWYGVQAGSDVEILILNTALGTDGGVPTVVGGGFAKDAFAQLYGPLAKSQADGMAPIVTAFLAGTL</sequence>
<dbReference type="Proteomes" id="UP000789595">
    <property type="component" value="Unassembled WGS sequence"/>
</dbReference>
<feature type="signal peptide" evidence="1">
    <location>
        <begin position="1"/>
        <end position="17"/>
    </location>
</feature>